<dbReference type="AlphaFoldDB" id="Q07UE3"/>
<dbReference type="HOGENOM" id="CLU_2002126_0_0_5"/>
<reference evidence="3" key="1">
    <citation type="submission" date="2006-09" db="EMBL/GenBank/DDBJ databases">
        <title>Complete sequence of Rhodopseudomonas palustris BisA53.</title>
        <authorList>
            <consortium name="US DOE Joint Genome Institute"/>
            <person name="Copeland A."/>
            <person name="Lucas S."/>
            <person name="Lapidus A."/>
            <person name="Barry K."/>
            <person name="Detter J.C."/>
            <person name="Glavina del Rio T."/>
            <person name="Hammon N."/>
            <person name="Israni S."/>
            <person name="Dalin E."/>
            <person name="Tice H."/>
            <person name="Pitluck S."/>
            <person name="Chain P."/>
            <person name="Malfatti S."/>
            <person name="Shin M."/>
            <person name="Vergez L."/>
            <person name="Schmutz J."/>
            <person name="Larimer F."/>
            <person name="Land M."/>
            <person name="Hauser L."/>
            <person name="Pelletier D.A."/>
            <person name="Kyrpides N."/>
            <person name="Kim E."/>
            <person name="Harwood C.S."/>
            <person name="Oda Y."/>
            <person name="Richardson P."/>
        </authorList>
    </citation>
    <scope>NUCLEOTIDE SEQUENCE [LARGE SCALE GENOMIC DNA]</scope>
    <source>
        <strain evidence="3">BisA53</strain>
    </source>
</reference>
<dbReference type="EMBL" id="CP000463">
    <property type="protein sequence ID" value="ABJ04441.1"/>
    <property type="molecule type" value="Genomic_DNA"/>
</dbReference>
<keyword evidence="2" id="KW-0732">Signal</keyword>
<name>Q07UE3_RHOP5</name>
<sequence>MTLKFTAVRKLAVLLAAVAVAATSLAADADAAPRKRTDRGSTYYGPNGPNSSYQSGPRTRVYVTKRSWLDAGTEVLPGDRKFSDYAFPPGRSFGQENLNRPLDRQPLSPAYDLGGYPERFPLY</sequence>
<feature type="compositionally biased region" description="Polar residues" evidence="1">
    <location>
        <begin position="48"/>
        <end position="57"/>
    </location>
</feature>
<accession>Q07UE3</accession>
<evidence type="ECO:0000256" key="1">
    <source>
        <dbReference type="SAM" id="MobiDB-lite"/>
    </source>
</evidence>
<feature type="region of interest" description="Disordered" evidence="1">
    <location>
        <begin position="92"/>
        <end position="112"/>
    </location>
</feature>
<feature type="chain" id="PRO_5004166085" evidence="2">
    <location>
        <begin position="27"/>
        <end position="123"/>
    </location>
</feature>
<evidence type="ECO:0000256" key="2">
    <source>
        <dbReference type="SAM" id="SignalP"/>
    </source>
</evidence>
<dbReference type="OrthoDB" id="8138536at2"/>
<gene>
    <name evidence="3" type="ordered locus">RPE_0482</name>
</gene>
<feature type="region of interest" description="Disordered" evidence="1">
    <location>
        <begin position="27"/>
        <end position="58"/>
    </location>
</feature>
<evidence type="ECO:0000313" key="3">
    <source>
        <dbReference type="EMBL" id="ABJ04441.1"/>
    </source>
</evidence>
<dbReference type="KEGG" id="rpe:RPE_0482"/>
<feature type="signal peptide" evidence="2">
    <location>
        <begin position="1"/>
        <end position="26"/>
    </location>
</feature>
<protein>
    <submittedName>
        <fullName evidence="3">Uncharacterized protein</fullName>
    </submittedName>
</protein>
<organism evidence="3">
    <name type="scientific">Rhodopseudomonas palustris (strain BisA53)</name>
    <dbReference type="NCBI Taxonomy" id="316055"/>
    <lineage>
        <taxon>Bacteria</taxon>
        <taxon>Pseudomonadati</taxon>
        <taxon>Pseudomonadota</taxon>
        <taxon>Alphaproteobacteria</taxon>
        <taxon>Hyphomicrobiales</taxon>
        <taxon>Nitrobacteraceae</taxon>
        <taxon>Rhodopseudomonas</taxon>
    </lineage>
</organism>
<dbReference type="eggNOG" id="ENOG5030XZN">
    <property type="taxonomic scope" value="Bacteria"/>
</dbReference>
<proteinExistence type="predicted"/>